<dbReference type="RefSeq" id="WP_074292936.1">
    <property type="nucleotide sequence ID" value="NZ_FSFF01000001.1"/>
</dbReference>
<evidence type="ECO:0000313" key="2">
    <source>
        <dbReference type="EMBL" id="SIB18725.1"/>
    </source>
</evidence>
<protein>
    <recommendedName>
        <fullName evidence="1">dATP/dGTP diphosphohydrolase N-terminal domain-containing protein</fullName>
    </recommendedName>
</protein>
<sequence length="199" mass="23568">MSVGEVMTTSPTGGQKAGNDVRMSLLPVRELLEVAELYGKGAKKYSDHNWAKGYEWSKSYDAMNRHAMEWWAGNEFDDGEGGTGQEHLDCVIFHALTLKYFRKHFPEFDDRFKIPKRLEEKLGEQVWPKVPRPREVKNLDEEWMREFEWRSRYLIYAWRADSGKSGWHYRADDPGYHRWSWSSENLLTYTYNNGPFTRD</sequence>
<organism evidence="2 3">
    <name type="scientific">Mycobacteroides abscessus subsp. abscessus</name>
    <dbReference type="NCBI Taxonomy" id="1185650"/>
    <lineage>
        <taxon>Bacteria</taxon>
        <taxon>Bacillati</taxon>
        <taxon>Actinomycetota</taxon>
        <taxon>Actinomycetes</taxon>
        <taxon>Mycobacteriales</taxon>
        <taxon>Mycobacteriaceae</taxon>
        <taxon>Mycobacteroides</taxon>
        <taxon>Mycobacteroides abscessus</taxon>
    </lineage>
</organism>
<dbReference type="InterPro" id="IPR044038">
    <property type="entry name" value="dATP/dGTP_diPOhydrolase_N"/>
</dbReference>
<evidence type="ECO:0000313" key="3">
    <source>
        <dbReference type="Proteomes" id="UP000185210"/>
    </source>
</evidence>
<feature type="domain" description="dATP/dGTP diphosphohydrolase N-terminal" evidence="1">
    <location>
        <begin position="12"/>
        <end position="111"/>
    </location>
</feature>
<reference evidence="2 3" key="1">
    <citation type="submission" date="2016-11" db="EMBL/GenBank/DDBJ databases">
        <authorList>
            <consortium name="Pathogen Informatics"/>
        </authorList>
    </citation>
    <scope>NUCLEOTIDE SEQUENCE [LARGE SCALE GENOMIC DNA]</scope>
    <source>
        <strain evidence="2 3">104</strain>
    </source>
</reference>
<gene>
    <name evidence="2" type="ORF">SAMEA2070301_03149</name>
</gene>
<dbReference type="Proteomes" id="UP000185210">
    <property type="component" value="Unassembled WGS sequence"/>
</dbReference>
<accession>A0AB38D0I3</accession>
<proteinExistence type="predicted"/>
<dbReference type="Pfam" id="PF18909">
    <property type="entry name" value="dGTP_diPhyd_N"/>
    <property type="match status" value="1"/>
</dbReference>
<evidence type="ECO:0000259" key="1">
    <source>
        <dbReference type="Pfam" id="PF18909"/>
    </source>
</evidence>
<name>A0AB38D0I3_9MYCO</name>
<dbReference type="EMBL" id="FSHM01000004">
    <property type="protein sequence ID" value="SIB18725.1"/>
    <property type="molecule type" value="Genomic_DNA"/>
</dbReference>
<dbReference type="AlphaFoldDB" id="A0AB38D0I3"/>
<comment type="caution">
    <text evidence="2">The sequence shown here is derived from an EMBL/GenBank/DDBJ whole genome shotgun (WGS) entry which is preliminary data.</text>
</comment>